<name>A0A9X2RRB4_9ACTN</name>
<dbReference type="Pfam" id="PF10025">
    <property type="entry name" value="DUF2267"/>
    <property type="match status" value="1"/>
</dbReference>
<comment type="caution">
    <text evidence="1">The sequence shown here is derived from an EMBL/GenBank/DDBJ whole genome shotgun (WGS) entry which is preliminary data.</text>
</comment>
<dbReference type="Proteomes" id="UP001142374">
    <property type="component" value="Unassembled WGS sequence"/>
</dbReference>
<dbReference type="EMBL" id="JANIID010000064">
    <property type="protein sequence ID" value="MCQ8775019.1"/>
    <property type="molecule type" value="Genomic_DNA"/>
</dbReference>
<dbReference type="InterPro" id="IPR018727">
    <property type="entry name" value="DUF2267"/>
</dbReference>
<organism evidence="1 2">
    <name type="scientific">Streptomyces telluris</name>
    <dbReference type="NCBI Taxonomy" id="2720021"/>
    <lineage>
        <taxon>Bacteria</taxon>
        <taxon>Bacillati</taxon>
        <taxon>Actinomycetota</taxon>
        <taxon>Actinomycetes</taxon>
        <taxon>Kitasatosporales</taxon>
        <taxon>Streptomycetaceae</taxon>
        <taxon>Streptomyces</taxon>
    </lineage>
</organism>
<dbReference type="Gene3D" id="1.10.490.110">
    <property type="entry name" value="Uncharacterized conserved protein DUF2267"/>
    <property type="match status" value="1"/>
</dbReference>
<protein>
    <submittedName>
        <fullName evidence="1">DUF2267 domain-containing protein</fullName>
    </submittedName>
</protein>
<gene>
    <name evidence="1" type="ORF">NQU55_35470</name>
</gene>
<evidence type="ECO:0000313" key="2">
    <source>
        <dbReference type="Proteomes" id="UP001142374"/>
    </source>
</evidence>
<keyword evidence="2" id="KW-1185">Reference proteome</keyword>
<proteinExistence type="predicted"/>
<evidence type="ECO:0000313" key="1">
    <source>
        <dbReference type="EMBL" id="MCQ8775019.1"/>
    </source>
</evidence>
<accession>A0A9X2RRB4</accession>
<dbReference type="RefSeq" id="WP_168096625.1">
    <property type="nucleotide sequence ID" value="NZ_JAATER010000732.1"/>
</dbReference>
<dbReference type="InterPro" id="IPR038282">
    <property type="entry name" value="DUF2267_sf"/>
</dbReference>
<reference evidence="1" key="1">
    <citation type="submission" date="2022-06" db="EMBL/GenBank/DDBJ databases">
        <title>WGS of actinobacteria.</title>
        <authorList>
            <person name="Thawai C."/>
        </authorList>
    </citation>
    <scope>NUCLEOTIDE SEQUENCE</scope>
    <source>
        <strain evidence="1">AA8</strain>
    </source>
</reference>
<sequence>MPDQSAPLQQPYGRAYEHMLEKVRYEGAYPTREKAEEAVRLVLSGLGRQLTGDERVELAARLPVEAARILTAQIPDTQPLGGWAFIKDLAARTGASLGTTRWDTGSVFTAVAAYAGPDLITRILRQLPSGYALLFGRAELTQAA</sequence>
<dbReference type="AlphaFoldDB" id="A0A9X2RRB4"/>